<organism evidence="4 5">
    <name type="scientific">Plasmodium reichenowi</name>
    <dbReference type="NCBI Taxonomy" id="5854"/>
    <lineage>
        <taxon>Eukaryota</taxon>
        <taxon>Sar</taxon>
        <taxon>Alveolata</taxon>
        <taxon>Apicomplexa</taxon>
        <taxon>Aconoidasida</taxon>
        <taxon>Haemosporida</taxon>
        <taxon>Plasmodiidae</taxon>
        <taxon>Plasmodium</taxon>
        <taxon>Plasmodium (Laverania)</taxon>
    </lineage>
</organism>
<keyword evidence="3" id="KW-0812">Transmembrane</keyword>
<evidence type="ECO:0000313" key="5">
    <source>
        <dbReference type="Proteomes" id="UP000240500"/>
    </source>
</evidence>
<evidence type="ECO:0008006" key="6">
    <source>
        <dbReference type="Google" id="ProtNLM"/>
    </source>
</evidence>
<feature type="transmembrane region" description="Helical" evidence="3">
    <location>
        <begin position="46"/>
        <end position="69"/>
    </location>
</feature>
<feature type="region of interest" description="Disordered" evidence="2">
    <location>
        <begin position="114"/>
        <end position="150"/>
    </location>
</feature>
<protein>
    <recommendedName>
        <fullName evidence="6">Phosphoglycerate mutase</fullName>
    </recommendedName>
</protein>
<dbReference type="VEuPathDB" id="PlasmoDB:PRCDC_1408900"/>
<evidence type="ECO:0000256" key="3">
    <source>
        <dbReference type="SAM" id="Phobius"/>
    </source>
</evidence>
<feature type="compositionally biased region" description="Low complexity" evidence="2">
    <location>
        <begin position="139"/>
        <end position="150"/>
    </location>
</feature>
<keyword evidence="1" id="KW-0175">Coiled coil</keyword>
<dbReference type="AlphaFoldDB" id="A0A2P9DNI9"/>
<proteinExistence type="predicted"/>
<feature type="compositionally biased region" description="Basic residues" evidence="2">
    <location>
        <begin position="729"/>
        <end position="749"/>
    </location>
</feature>
<sequence length="778" mass="94376">MNYCTLLTICFFFCLFLTNVVYEYVHVLNSKKRKSRQEENNDKKKLFKFFLHILILKQIIFESFINLGIKMSILLHVLKRYLTYNKKNYIGYLKNEEDHDIKKVDNNNNYYYLNNNLNDNKEKEKDTKDEKKNKKKNKMNYTNNNDNEIIGNNNNNNTNINEIKIYNNTFINNDYLNYNNILKNNRNHLTNKKNVKVKTIYFIRHSESVWNSVFNKEMSTKQFLKMFMVILYELVFLFSKKSALIDSPLSNTGIIQSIELSNFLLEGRTDFNDEFCDETFNHIEYINDKTKTNDNTINNKDEYVINNNNSIDLYKLSKKKLKKNKNSISTYNKKQENKDILTINNNDYSHDNSNDNHNIQEEQENILQNVKNYITYDNDNNYSNKRNYNYRNDEYNHEEIINLNLKDHIDILNNNKYDSVLLCSDLRRTISSCFISFYNRINKYNEDIYVLNSLQEISRNPDCVPLMKYYNKYVTTDIEKFLHKDVEKLFRKNIKFNKNFTRNSFLDTLDYIFNHEKNIFIIFGHSLWFLHFFKYFLKESHKAKTNKLKNASVIVFNIFKYENDDQENDSFKVEQVIQNDHINQDQNTPNEQQEHYNTQQEHYNTQQEHYNTQQEHYNTHQEKYNTHQEKYNTHQEKYNTHQEQYNHDTNDIYDTEYLTHEDLTENSDYLSSYTDYEEDVTKADEQENYYENHNDDIVLQHVDNLQHIRHMRNSDNSYEQEPLRSTTKEKKKLKLKNPKRKHKLHKKNKKNKIFVNEKVKYEVDQNSIRVLYKGFDEK</sequence>
<gene>
    <name evidence="4" type="ORF">PRG01_1409300</name>
</gene>
<evidence type="ECO:0000313" key="4">
    <source>
        <dbReference type="EMBL" id="SOV82572.1"/>
    </source>
</evidence>
<feature type="transmembrane region" description="Helical" evidence="3">
    <location>
        <begin position="6"/>
        <end position="25"/>
    </location>
</feature>
<dbReference type="OrthoDB" id="496981at2759"/>
<feature type="compositionally biased region" description="Polar residues" evidence="2">
    <location>
        <begin position="714"/>
        <end position="725"/>
    </location>
</feature>
<keyword evidence="3" id="KW-0472">Membrane</keyword>
<name>A0A2P9DNI9_PLARE</name>
<dbReference type="Proteomes" id="UP000240500">
    <property type="component" value="Chromosome 14"/>
</dbReference>
<dbReference type="EMBL" id="LT969577">
    <property type="protein sequence ID" value="SOV82572.1"/>
    <property type="molecule type" value="Genomic_DNA"/>
</dbReference>
<keyword evidence="3" id="KW-1133">Transmembrane helix</keyword>
<dbReference type="SUPFAM" id="SSF53254">
    <property type="entry name" value="Phosphoglycerate mutase-like"/>
    <property type="match status" value="1"/>
</dbReference>
<dbReference type="InterPro" id="IPR029033">
    <property type="entry name" value="His_PPase_superfam"/>
</dbReference>
<evidence type="ECO:0000256" key="2">
    <source>
        <dbReference type="SAM" id="MobiDB-lite"/>
    </source>
</evidence>
<reference evidence="4 5" key="1">
    <citation type="submission" date="2016-09" db="EMBL/GenBank/DDBJ databases">
        <authorList>
            <consortium name="Pathogen Informatics"/>
        </authorList>
    </citation>
    <scope>NUCLEOTIDE SEQUENCE [LARGE SCALE GENOMIC DNA]</scope>
</reference>
<accession>A0A2P9DNI9</accession>
<feature type="region of interest" description="Disordered" evidence="2">
    <location>
        <begin position="711"/>
        <end position="749"/>
    </location>
</feature>
<evidence type="ECO:0000256" key="1">
    <source>
        <dbReference type="SAM" id="Coils"/>
    </source>
</evidence>
<dbReference type="Gene3D" id="3.40.50.1240">
    <property type="entry name" value="Phosphoglycerate mutase-like"/>
    <property type="match status" value="1"/>
</dbReference>
<dbReference type="VEuPathDB" id="PlasmoDB:PRG01_1409300"/>
<feature type="compositionally biased region" description="Basic and acidic residues" evidence="2">
    <location>
        <begin position="119"/>
        <end position="132"/>
    </location>
</feature>
<feature type="coiled-coil region" evidence="1">
    <location>
        <begin position="617"/>
        <end position="644"/>
    </location>
</feature>